<dbReference type="Gene3D" id="3.60.120.10">
    <property type="entry name" value="Anthranilate synthase"/>
    <property type="match status" value="1"/>
</dbReference>
<dbReference type="InterPro" id="IPR005256">
    <property type="entry name" value="Anth_synth_I_PabB"/>
</dbReference>
<evidence type="ECO:0000256" key="7">
    <source>
        <dbReference type="ARBA" id="ARBA00022605"/>
    </source>
</evidence>
<evidence type="ECO:0000256" key="10">
    <source>
        <dbReference type="ARBA" id="ARBA00022842"/>
    </source>
</evidence>
<organism evidence="18 19">
    <name type="scientific">Planococcus antarcticus DSM 14505</name>
    <dbReference type="NCBI Taxonomy" id="1185653"/>
    <lineage>
        <taxon>Bacteria</taxon>
        <taxon>Bacillati</taxon>
        <taxon>Bacillota</taxon>
        <taxon>Bacilli</taxon>
        <taxon>Bacillales</taxon>
        <taxon>Caryophanaceae</taxon>
        <taxon>Planococcus</taxon>
    </lineage>
</organism>
<evidence type="ECO:0000256" key="6">
    <source>
        <dbReference type="ARBA" id="ARBA00020653"/>
    </source>
</evidence>
<evidence type="ECO:0000256" key="14">
    <source>
        <dbReference type="ARBA" id="ARBA00047683"/>
    </source>
</evidence>
<dbReference type="Pfam" id="PF04715">
    <property type="entry name" value="Anth_synt_I_N"/>
    <property type="match status" value="1"/>
</dbReference>
<protein>
    <recommendedName>
        <fullName evidence="6 15">Anthranilate synthase component 1</fullName>
        <ecNumber evidence="5 15">4.1.3.27</ecNumber>
    </recommendedName>
</protein>
<comment type="function">
    <text evidence="13 15">Part of a heterotetrameric complex that catalyzes the two-step biosynthesis of anthranilate, an intermediate in the biosynthesis of L-tryptophan. In the first step, the glutamine-binding beta subunit (TrpG) of anthranilate synthase (AS) provides the glutamine amidotransferase activity which generates ammonia as a substrate that, along with chorismate, is used in the second step, catalyzed by the large alpha subunit of AS (TrpE) to produce anthranilate. In the absence of TrpG, TrpE can synthesize anthranilate directly from chorismate and high concentrations of ammonia.</text>
</comment>
<evidence type="ECO:0000256" key="2">
    <source>
        <dbReference type="ARBA" id="ARBA00004873"/>
    </source>
</evidence>
<dbReference type="InterPro" id="IPR019999">
    <property type="entry name" value="Anth_synth_I-like"/>
</dbReference>
<evidence type="ECO:0000256" key="12">
    <source>
        <dbReference type="ARBA" id="ARBA00023239"/>
    </source>
</evidence>
<comment type="subunit">
    <text evidence="4 15">Heterotetramer consisting of two non-identical subunits: a beta subunit (TrpG) and a large alpha subunit (TrpE).</text>
</comment>
<gene>
    <name evidence="15" type="primary">trpE</name>
    <name evidence="18" type="ORF">A1A1_00625</name>
</gene>
<dbReference type="PANTHER" id="PTHR11236">
    <property type="entry name" value="AMINOBENZOATE/ANTHRANILATE SYNTHASE"/>
    <property type="match status" value="1"/>
</dbReference>
<dbReference type="EMBL" id="AJYB01000002">
    <property type="protein sequence ID" value="EIM08555.1"/>
    <property type="molecule type" value="Genomic_DNA"/>
</dbReference>
<dbReference type="RefSeq" id="WP_006828153.1">
    <property type="nucleotide sequence ID" value="NZ_AJYB01000002.1"/>
</dbReference>
<dbReference type="GO" id="GO:0004049">
    <property type="term" value="F:anthranilate synthase activity"/>
    <property type="evidence" value="ECO:0007669"/>
    <property type="project" value="UniProtKB-EC"/>
</dbReference>
<keyword evidence="8 15" id="KW-0479">Metal-binding</keyword>
<comment type="similarity">
    <text evidence="3 15">Belongs to the anthranilate synthase component I family.</text>
</comment>
<evidence type="ECO:0000313" key="19">
    <source>
        <dbReference type="Proteomes" id="UP000004725"/>
    </source>
</evidence>
<keyword evidence="10 15" id="KW-0460">Magnesium</keyword>
<keyword evidence="11 15" id="KW-0057">Aromatic amino acid biosynthesis</keyword>
<dbReference type="InterPro" id="IPR006805">
    <property type="entry name" value="Anth_synth_I_N"/>
</dbReference>
<comment type="pathway">
    <text evidence="2 15">Amino-acid biosynthesis; L-tryptophan biosynthesis; L-tryptophan from chorismate: step 1/5.</text>
</comment>
<evidence type="ECO:0000256" key="3">
    <source>
        <dbReference type="ARBA" id="ARBA00009562"/>
    </source>
</evidence>
<dbReference type="EC" id="4.1.3.27" evidence="5 15"/>
<comment type="catalytic activity">
    <reaction evidence="14 15">
        <text>chorismate + L-glutamine = anthranilate + pyruvate + L-glutamate + H(+)</text>
        <dbReference type="Rhea" id="RHEA:21732"/>
        <dbReference type="ChEBI" id="CHEBI:15361"/>
        <dbReference type="ChEBI" id="CHEBI:15378"/>
        <dbReference type="ChEBI" id="CHEBI:16567"/>
        <dbReference type="ChEBI" id="CHEBI:29748"/>
        <dbReference type="ChEBI" id="CHEBI:29985"/>
        <dbReference type="ChEBI" id="CHEBI:58359"/>
        <dbReference type="EC" id="4.1.3.27"/>
    </reaction>
</comment>
<dbReference type="Pfam" id="PF00425">
    <property type="entry name" value="Chorismate_bind"/>
    <property type="match status" value="1"/>
</dbReference>
<evidence type="ECO:0000313" key="18">
    <source>
        <dbReference type="EMBL" id="EIM08555.1"/>
    </source>
</evidence>
<evidence type="ECO:0000256" key="8">
    <source>
        <dbReference type="ARBA" id="ARBA00022723"/>
    </source>
</evidence>
<dbReference type="SUPFAM" id="SSF56322">
    <property type="entry name" value="ADC synthase"/>
    <property type="match status" value="1"/>
</dbReference>
<accession>A0AA87IPG1</accession>
<dbReference type="Proteomes" id="UP000004725">
    <property type="component" value="Unassembled WGS sequence"/>
</dbReference>
<name>A0AA87IPG1_9BACL</name>
<proteinExistence type="inferred from homology"/>
<comment type="caution">
    <text evidence="18">The sequence shown here is derived from an EMBL/GenBank/DDBJ whole genome shotgun (WGS) entry which is preliminary data.</text>
</comment>
<dbReference type="GO" id="GO:0000162">
    <property type="term" value="P:L-tryptophan biosynthetic process"/>
    <property type="evidence" value="ECO:0007669"/>
    <property type="project" value="UniProtKB-KW"/>
</dbReference>
<dbReference type="InterPro" id="IPR015890">
    <property type="entry name" value="Chorismate_C"/>
</dbReference>
<evidence type="ECO:0000256" key="9">
    <source>
        <dbReference type="ARBA" id="ARBA00022822"/>
    </source>
</evidence>
<evidence type="ECO:0000256" key="1">
    <source>
        <dbReference type="ARBA" id="ARBA00001946"/>
    </source>
</evidence>
<evidence type="ECO:0000259" key="16">
    <source>
        <dbReference type="Pfam" id="PF00425"/>
    </source>
</evidence>
<comment type="cofactor">
    <cofactor evidence="1 15">
        <name>Mg(2+)</name>
        <dbReference type="ChEBI" id="CHEBI:18420"/>
    </cofactor>
</comment>
<dbReference type="PANTHER" id="PTHR11236:SF48">
    <property type="entry name" value="ISOCHORISMATE SYNTHASE MENF"/>
    <property type="match status" value="1"/>
</dbReference>
<feature type="domain" description="Anthranilate synthase component I N-terminal" evidence="17">
    <location>
        <begin position="13"/>
        <end position="151"/>
    </location>
</feature>
<keyword evidence="7 15" id="KW-0028">Amino-acid biosynthesis</keyword>
<feature type="domain" description="Chorismate-utilising enzyme C-terminal" evidence="16">
    <location>
        <begin position="191"/>
        <end position="441"/>
    </location>
</feature>
<dbReference type="NCBIfam" id="TIGR00564">
    <property type="entry name" value="trpE_most"/>
    <property type="match status" value="1"/>
</dbReference>
<keyword evidence="9 15" id="KW-0822">Tryptophan biosynthesis</keyword>
<dbReference type="InterPro" id="IPR005801">
    <property type="entry name" value="ADC_synthase"/>
</dbReference>
<reference evidence="18 19" key="1">
    <citation type="journal article" date="2012" name="J. Bacteriol.">
        <title>Genome Sequence of the Antarctic Psychrophile Bacterium Planococcus antarcticus DSM 14505.</title>
        <authorList>
            <person name="Margolles A."/>
            <person name="Gueimonde M."/>
            <person name="Sanchez B."/>
        </authorList>
    </citation>
    <scope>NUCLEOTIDE SEQUENCE [LARGE SCALE GENOMIC DNA]</scope>
    <source>
        <strain evidence="18 19">DSM 14505</strain>
    </source>
</reference>
<dbReference type="AlphaFoldDB" id="A0AA87IPG1"/>
<sequence>MSMEMKTRKIDGDSLTPIAVFNRLAGERKCLLESSLKTSVTGRYSFIGANPSIGYIGNGQRLREIDFRTGIEQVHDGKPLELIKRLMPRYDAEVEGLPFTGGALGYIGYDAIQVYEPIKKPKEDSLQMPDIHLQIYETIVVFDHVKNDVTILTFEDKLDEIEQQLAVPEKTAIATDQDSLQFDSKTSDAFFRKQVEQAKDHIRKGDVFQLVLSQRLSASYKGDAFALYRKLRKQNPSPYQFFIDFDGYAVVGASPEILLTIRDSHMVTNPIAGTRKRGKTVDEDNRLAEELAGDEKEQAEHKMLVDLSRNDVGRVAQIGTVEVPKYMVIEKYQHVMHLVSEVTGELDKKMHPLDALVSCLPAGTVSGAPKVRAMQLIQEFEEERRGVYGGAIGYLGFNGNLDVALAIRTFVVKDEMVHVQAGAGIVFDSDPQAEYEETLHKARSLTEVFG</sequence>
<dbReference type="GO" id="GO:0046872">
    <property type="term" value="F:metal ion binding"/>
    <property type="evidence" value="ECO:0007669"/>
    <property type="project" value="UniProtKB-KW"/>
</dbReference>
<evidence type="ECO:0000256" key="13">
    <source>
        <dbReference type="ARBA" id="ARBA00025634"/>
    </source>
</evidence>
<evidence type="ECO:0000256" key="5">
    <source>
        <dbReference type="ARBA" id="ARBA00012266"/>
    </source>
</evidence>
<evidence type="ECO:0000259" key="17">
    <source>
        <dbReference type="Pfam" id="PF04715"/>
    </source>
</evidence>
<evidence type="ECO:0000256" key="11">
    <source>
        <dbReference type="ARBA" id="ARBA00023141"/>
    </source>
</evidence>
<evidence type="ECO:0000256" key="4">
    <source>
        <dbReference type="ARBA" id="ARBA00011575"/>
    </source>
</evidence>
<evidence type="ECO:0000256" key="15">
    <source>
        <dbReference type="RuleBase" id="RU364045"/>
    </source>
</evidence>
<dbReference type="PRINTS" id="PR00095">
    <property type="entry name" value="ANTSNTHASEI"/>
</dbReference>
<keyword evidence="12 15" id="KW-0456">Lyase</keyword>